<evidence type="ECO:0000313" key="3">
    <source>
        <dbReference type="Proteomes" id="UP000004358"/>
    </source>
</evidence>
<gene>
    <name evidence="2" type="ORF">DSM3645_24977</name>
</gene>
<accession>A4A0S5</accession>
<dbReference type="Proteomes" id="UP000004358">
    <property type="component" value="Unassembled WGS sequence"/>
</dbReference>
<dbReference type="AlphaFoldDB" id="A4A0S5"/>
<organism evidence="2 3">
    <name type="scientific">Blastopirellula marina DSM 3645</name>
    <dbReference type="NCBI Taxonomy" id="314230"/>
    <lineage>
        <taxon>Bacteria</taxon>
        <taxon>Pseudomonadati</taxon>
        <taxon>Planctomycetota</taxon>
        <taxon>Planctomycetia</taxon>
        <taxon>Pirellulales</taxon>
        <taxon>Pirellulaceae</taxon>
        <taxon>Blastopirellula</taxon>
    </lineage>
</organism>
<evidence type="ECO:0000256" key="1">
    <source>
        <dbReference type="SAM" id="MobiDB-lite"/>
    </source>
</evidence>
<feature type="region of interest" description="Disordered" evidence="1">
    <location>
        <begin position="1"/>
        <end position="32"/>
    </location>
</feature>
<dbReference type="EMBL" id="AANZ01000030">
    <property type="protein sequence ID" value="EAQ77639.1"/>
    <property type="molecule type" value="Genomic_DNA"/>
</dbReference>
<proteinExistence type="predicted"/>
<name>A4A0S5_9BACT</name>
<dbReference type="HOGENOM" id="CLU_2803876_0_0_0"/>
<sequence>MDILPSKTAIRRRRREAKAAENWPPGQPQIAVFSRKQRISGVESGAKLQLDKKETPKVFCEKDLRRF</sequence>
<reference evidence="2 3" key="1">
    <citation type="submission" date="2006-02" db="EMBL/GenBank/DDBJ databases">
        <authorList>
            <person name="Amann R."/>
            <person name="Ferriera S."/>
            <person name="Johnson J."/>
            <person name="Kravitz S."/>
            <person name="Halpern A."/>
            <person name="Remington K."/>
            <person name="Beeson K."/>
            <person name="Tran B."/>
            <person name="Rogers Y.-H."/>
            <person name="Friedman R."/>
            <person name="Venter J.C."/>
        </authorList>
    </citation>
    <scope>NUCLEOTIDE SEQUENCE [LARGE SCALE GENOMIC DNA]</scope>
    <source>
        <strain evidence="2 3">DSM 3645</strain>
    </source>
</reference>
<comment type="caution">
    <text evidence="2">The sequence shown here is derived from an EMBL/GenBank/DDBJ whole genome shotgun (WGS) entry which is preliminary data.</text>
</comment>
<protein>
    <submittedName>
        <fullName evidence="2">Uncharacterized protein</fullName>
    </submittedName>
</protein>
<evidence type="ECO:0000313" key="2">
    <source>
        <dbReference type="EMBL" id="EAQ77639.1"/>
    </source>
</evidence>